<dbReference type="Pfam" id="PF00106">
    <property type="entry name" value="adh_short"/>
    <property type="match status" value="1"/>
</dbReference>
<evidence type="ECO:0000313" key="1">
    <source>
        <dbReference type="EMBL" id="MBA8793963.1"/>
    </source>
</evidence>
<dbReference type="InterPro" id="IPR002347">
    <property type="entry name" value="SDR_fam"/>
</dbReference>
<dbReference type="Gene3D" id="3.40.50.720">
    <property type="entry name" value="NAD(P)-binding Rossmann-like Domain"/>
    <property type="match status" value="1"/>
</dbReference>
<dbReference type="Proteomes" id="UP000523079">
    <property type="component" value="Unassembled WGS sequence"/>
</dbReference>
<dbReference type="PRINTS" id="PR00081">
    <property type="entry name" value="GDHRDH"/>
</dbReference>
<dbReference type="RefSeq" id="WP_328823699.1">
    <property type="nucleotide sequence ID" value="NZ_JACGWT010000002.1"/>
</dbReference>
<keyword evidence="2" id="KW-1185">Reference proteome</keyword>
<sequence length="270" mass="28768">MLTGRVALVAGATRSAGRAIAVELGALGATVYATGRSSRLGRSDLDRPETIEETADLVDAVGGRGVPVRVDHSDPVAVARLVARIEDEVGRLDILVNDVWGGDGLTDWERPLWEQSLDDGLLMVRRGVETHLVTSHAALRLLSRRRGGLVVEVTDGAHDGGGAYRGSFFYDLVKASVIRLAVAQAAELARFGSTAVSVSPGWLRSERMLDRYGVTEATWREATAREPHFCCSESPYFLGGGGWLRWPLILLPAGSPVGHCPASTSPASTA</sequence>
<organism evidence="1 2">
    <name type="scientific">Microlunatus kandeliicorticis</name>
    <dbReference type="NCBI Taxonomy" id="1759536"/>
    <lineage>
        <taxon>Bacteria</taxon>
        <taxon>Bacillati</taxon>
        <taxon>Actinomycetota</taxon>
        <taxon>Actinomycetes</taxon>
        <taxon>Propionibacteriales</taxon>
        <taxon>Propionibacteriaceae</taxon>
        <taxon>Microlunatus</taxon>
    </lineage>
</organism>
<gene>
    <name evidence="1" type="ORF">FHX74_001568</name>
</gene>
<dbReference type="PANTHER" id="PTHR44147:SF2">
    <property type="entry name" value="DEHYDROGENASE_REDUCTASE SDR FAMILY MEMBER 1"/>
    <property type="match status" value="1"/>
</dbReference>
<dbReference type="SUPFAM" id="SSF51735">
    <property type="entry name" value="NAD(P)-binding Rossmann-fold domains"/>
    <property type="match status" value="1"/>
</dbReference>
<dbReference type="InterPro" id="IPR036291">
    <property type="entry name" value="NAD(P)-bd_dom_sf"/>
</dbReference>
<protein>
    <submittedName>
        <fullName evidence="1">NAD(P)-dependent dehydrogenase (Short-subunit alcohol dehydrogenase family)</fullName>
    </submittedName>
</protein>
<dbReference type="AlphaFoldDB" id="A0A7W3P5I4"/>
<reference evidence="1 2" key="1">
    <citation type="submission" date="2020-07" db="EMBL/GenBank/DDBJ databases">
        <title>Sequencing the genomes of 1000 actinobacteria strains.</title>
        <authorList>
            <person name="Klenk H.-P."/>
        </authorList>
    </citation>
    <scope>NUCLEOTIDE SEQUENCE [LARGE SCALE GENOMIC DNA]</scope>
    <source>
        <strain evidence="1 2">DSM 100723</strain>
    </source>
</reference>
<comment type="caution">
    <text evidence="1">The sequence shown here is derived from an EMBL/GenBank/DDBJ whole genome shotgun (WGS) entry which is preliminary data.</text>
</comment>
<evidence type="ECO:0000313" key="2">
    <source>
        <dbReference type="Proteomes" id="UP000523079"/>
    </source>
</evidence>
<dbReference type="NCBIfam" id="NF006159">
    <property type="entry name" value="PRK08303.1"/>
    <property type="match status" value="1"/>
</dbReference>
<name>A0A7W3P5I4_9ACTN</name>
<dbReference type="EMBL" id="JACGWT010000002">
    <property type="protein sequence ID" value="MBA8793963.1"/>
    <property type="molecule type" value="Genomic_DNA"/>
</dbReference>
<dbReference type="PANTHER" id="PTHR44147">
    <property type="entry name" value="DEHYDROGENASE/REDUCTASE SDR FAMILY MEMBER 1"/>
    <property type="match status" value="1"/>
</dbReference>
<proteinExistence type="predicted"/>
<accession>A0A7W3P5I4</accession>